<dbReference type="InterPro" id="IPR025857">
    <property type="entry name" value="MacB_PCD"/>
</dbReference>
<keyword evidence="5 6" id="KW-0472">Membrane</keyword>
<feature type="domain" description="ABC3 transporter permease C-terminal" evidence="7">
    <location>
        <begin position="679"/>
        <end position="792"/>
    </location>
</feature>
<keyword evidence="4 6" id="KW-1133">Transmembrane helix</keyword>
<feature type="transmembrane region" description="Helical" evidence="6">
    <location>
        <begin position="760"/>
        <end position="780"/>
    </location>
</feature>
<feature type="transmembrane region" description="Helical" evidence="6">
    <location>
        <begin position="720"/>
        <end position="740"/>
    </location>
</feature>
<dbReference type="PANTHER" id="PTHR30572">
    <property type="entry name" value="MEMBRANE COMPONENT OF TRANSPORTER-RELATED"/>
    <property type="match status" value="1"/>
</dbReference>
<evidence type="ECO:0000256" key="2">
    <source>
        <dbReference type="ARBA" id="ARBA00022475"/>
    </source>
</evidence>
<dbReference type="Proteomes" id="UP000502415">
    <property type="component" value="Chromosome"/>
</dbReference>
<proteinExistence type="predicted"/>
<evidence type="ECO:0000256" key="3">
    <source>
        <dbReference type="ARBA" id="ARBA00022692"/>
    </source>
</evidence>
<dbReference type="InterPro" id="IPR050250">
    <property type="entry name" value="Macrolide_Exporter_MacB"/>
</dbReference>
<feature type="domain" description="MacB-like periplasmic core" evidence="8">
    <location>
        <begin position="20"/>
        <end position="244"/>
    </location>
</feature>
<sequence>MNLRDLRLAWRQLAGEPVYSAVAILGLAVALAACFLLFGLVQHAWTYNAALAGAGEIVVVKERRNLLPRPDWVEAGPGPLGAAAVDAGLVRAATGARPAQVAARIGDSGDPGGRGALVKIELAVVEPNYLDFFGVHALAGDARAALARPDALVLSRSEALRLFGAADPIGRVLAIDGVPFGVRAVIPDLPPNTSPDFGILLGRGAHPWDPVPATADQAWSQRTRTYLKPAPGVDGRRLAAALERIVAVRRDYVFQGGLAAGHPKPYTSIAVTPLSGVYVDPDLLAGRAAERYGSPAAIAGLGLLALLILLLAATNYVNLAAVRTAARRREIGLRKALGVKAPRLAAQFLAESLLVAALSTLAGALLARAALPWFAQLVGQPIGGAYGPAAWTMLAGAGLGTGLLAGAWPAWMAARVPPSVALSGRSGDTLEGLRLRRVLTVAQFAAAIALVACTLTVGWQAHHAGRVDLGFDPRPQLVLQLPGDPAAAAAHAFKAAAARLPQVAGVAAMQDAVGRDGNKAVMLLARPGGPPLPVPVELKEVGADFFDVFGMRPLAGRLFAHRERNAVVLDARAALALGYATPQAAVGRMLDADNRIVGIAPDLRYNTLREKPEPIVYRLEEDQPVLTVRVRGSLPEARAALEALWARHFPDDAPDIETATSVFAENTAADRRQATLLALASGVATALACFGIFVLSAYTVRRRAREIVLRKLHGAGARHVGLLVAREWLLLFAAGTLLAVPPAWVWSERYLAGFVERAPMGAWPLVLACLGVGGVALAACTRQALAAMRMAPALALRD</sequence>
<evidence type="ECO:0000313" key="10">
    <source>
        <dbReference type="Proteomes" id="UP000502415"/>
    </source>
</evidence>
<feature type="transmembrane region" description="Helical" evidence="6">
    <location>
        <begin position="435"/>
        <end position="459"/>
    </location>
</feature>
<evidence type="ECO:0000313" key="9">
    <source>
        <dbReference type="EMBL" id="QJE01695.1"/>
    </source>
</evidence>
<accession>A0A7Z2VZ02</accession>
<reference evidence="9 10" key="1">
    <citation type="submission" date="2020-04" db="EMBL/GenBank/DDBJ databases">
        <title>Genome sequencing of novel species.</title>
        <authorList>
            <person name="Heo J."/>
            <person name="Kim S.-J."/>
            <person name="Kim J.-S."/>
            <person name="Hong S.-B."/>
            <person name="Kwon S.-W."/>
        </authorList>
    </citation>
    <scope>NUCLEOTIDE SEQUENCE [LARGE SCALE GENOMIC DNA]</scope>
    <source>
        <strain evidence="9 10">GN2-R2</strain>
    </source>
</reference>
<dbReference type="EMBL" id="CP051685">
    <property type="protein sequence ID" value="QJE01695.1"/>
    <property type="molecule type" value="Genomic_DNA"/>
</dbReference>
<dbReference type="KEGG" id="mfy:HH212_18045"/>
<organism evidence="9 10">
    <name type="scientific">Massilia forsythiae</name>
    <dbReference type="NCBI Taxonomy" id="2728020"/>
    <lineage>
        <taxon>Bacteria</taxon>
        <taxon>Pseudomonadati</taxon>
        <taxon>Pseudomonadota</taxon>
        <taxon>Betaproteobacteria</taxon>
        <taxon>Burkholderiales</taxon>
        <taxon>Oxalobacteraceae</taxon>
        <taxon>Telluria group</taxon>
        <taxon>Massilia</taxon>
    </lineage>
</organism>
<dbReference type="GO" id="GO:0022857">
    <property type="term" value="F:transmembrane transporter activity"/>
    <property type="evidence" value="ECO:0007669"/>
    <property type="project" value="TreeGrafter"/>
</dbReference>
<dbReference type="PROSITE" id="PS51257">
    <property type="entry name" value="PROKAR_LIPOPROTEIN"/>
    <property type="match status" value="1"/>
</dbReference>
<gene>
    <name evidence="9" type="ORF">HH212_18045</name>
</gene>
<dbReference type="Pfam" id="PF02687">
    <property type="entry name" value="FtsX"/>
    <property type="match status" value="2"/>
</dbReference>
<protein>
    <submittedName>
        <fullName evidence="9">FtsX-like permease family protein</fullName>
    </submittedName>
</protein>
<feature type="domain" description="MacB-like periplasmic core" evidence="8">
    <location>
        <begin position="447"/>
        <end position="602"/>
    </location>
</feature>
<feature type="domain" description="ABC3 transporter permease C-terminal" evidence="7">
    <location>
        <begin position="303"/>
        <end position="418"/>
    </location>
</feature>
<dbReference type="Pfam" id="PF12704">
    <property type="entry name" value="MacB_PCD"/>
    <property type="match status" value="2"/>
</dbReference>
<dbReference type="RefSeq" id="WP_170203734.1">
    <property type="nucleotide sequence ID" value="NZ_CP051685.1"/>
</dbReference>
<feature type="transmembrane region" description="Helical" evidence="6">
    <location>
        <begin position="676"/>
        <end position="700"/>
    </location>
</feature>
<feature type="transmembrane region" description="Helical" evidence="6">
    <location>
        <begin position="297"/>
        <end position="323"/>
    </location>
</feature>
<dbReference type="InterPro" id="IPR003838">
    <property type="entry name" value="ABC3_permease_C"/>
</dbReference>
<evidence type="ECO:0000256" key="5">
    <source>
        <dbReference type="ARBA" id="ARBA00023136"/>
    </source>
</evidence>
<keyword evidence="2" id="KW-1003">Cell membrane</keyword>
<evidence type="ECO:0000256" key="1">
    <source>
        <dbReference type="ARBA" id="ARBA00004651"/>
    </source>
</evidence>
<feature type="transmembrane region" description="Helical" evidence="6">
    <location>
        <begin position="21"/>
        <end position="41"/>
    </location>
</feature>
<keyword evidence="10" id="KW-1185">Reference proteome</keyword>
<dbReference type="GO" id="GO:0005886">
    <property type="term" value="C:plasma membrane"/>
    <property type="evidence" value="ECO:0007669"/>
    <property type="project" value="UniProtKB-SubCell"/>
</dbReference>
<evidence type="ECO:0000259" key="8">
    <source>
        <dbReference type="Pfam" id="PF12704"/>
    </source>
</evidence>
<keyword evidence="3 6" id="KW-0812">Transmembrane</keyword>
<feature type="transmembrane region" description="Helical" evidence="6">
    <location>
        <begin position="344"/>
        <end position="371"/>
    </location>
</feature>
<comment type="subcellular location">
    <subcellularLocation>
        <location evidence="1">Cell membrane</location>
        <topology evidence="1">Multi-pass membrane protein</topology>
    </subcellularLocation>
</comment>
<feature type="transmembrane region" description="Helical" evidence="6">
    <location>
        <begin position="391"/>
        <end position="414"/>
    </location>
</feature>
<dbReference type="PANTHER" id="PTHR30572:SF18">
    <property type="entry name" value="ABC-TYPE MACROLIDE FAMILY EXPORT SYSTEM PERMEASE COMPONENT 2"/>
    <property type="match status" value="1"/>
</dbReference>
<evidence type="ECO:0000256" key="6">
    <source>
        <dbReference type="SAM" id="Phobius"/>
    </source>
</evidence>
<evidence type="ECO:0000256" key="4">
    <source>
        <dbReference type="ARBA" id="ARBA00022989"/>
    </source>
</evidence>
<dbReference type="AlphaFoldDB" id="A0A7Z2VZ02"/>
<evidence type="ECO:0000259" key="7">
    <source>
        <dbReference type="Pfam" id="PF02687"/>
    </source>
</evidence>
<name>A0A7Z2VZ02_9BURK</name>